<dbReference type="PANTHER" id="PTHR43610:SF1">
    <property type="entry name" value="N-ACETYLTRANSFERASE DOMAIN-CONTAINING PROTEIN"/>
    <property type="match status" value="1"/>
</dbReference>
<dbReference type="InterPro" id="IPR000182">
    <property type="entry name" value="GNAT_dom"/>
</dbReference>
<accession>B1KPM6</accession>
<dbReference type="Gene3D" id="3.40.630.30">
    <property type="match status" value="1"/>
</dbReference>
<name>B1KPM6_SHEWM</name>
<dbReference type="EMBL" id="CP000961">
    <property type="protein sequence ID" value="ACA86179.1"/>
    <property type="molecule type" value="Genomic_DNA"/>
</dbReference>
<sequence length="198" mass="22551">MANEIKTEFLSGECIVLEPMTIEHTAALSLAASDGELWNIWYTDVPHPDEMKQYIEAAIASEKAGEALTFVVRDKVSGEVIGSTRICRWDQSNRRLEIGYTWYAKRAQRTGVNTEAKLLLLTYAFETLDVMAVEFRTHWHNQAAREAITRLGAKQDGVLRNHQLLADGTVRDTVIYSIIDKEWETVKDNLMKRVAQYS</sequence>
<dbReference type="SUPFAM" id="SSF55729">
    <property type="entry name" value="Acyl-CoA N-acyltransferases (Nat)"/>
    <property type="match status" value="1"/>
</dbReference>
<proteinExistence type="predicted"/>
<evidence type="ECO:0000259" key="1">
    <source>
        <dbReference type="Pfam" id="PF13302"/>
    </source>
</evidence>
<evidence type="ECO:0000313" key="2">
    <source>
        <dbReference type="EMBL" id="ACA86179.1"/>
    </source>
</evidence>
<dbReference type="GO" id="GO:0016747">
    <property type="term" value="F:acyltransferase activity, transferring groups other than amino-acyl groups"/>
    <property type="evidence" value="ECO:0007669"/>
    <property type="project" value="InterPro"/>
</dbReference>
<dbReference type="Pfam" id="PF13302">
    <property type="entry name" value="Acetyltransf_3"/>
    <property type="match status" value="1"/>
</dbReference>
<dbReference type="eggNOG" id="COG1670">
    <property type="taxonomic scope" value="Bacteria"/>
</dbReference>
<protein>
    <submittedName>
        <fullName evidence="2">GCN5-related N-acetyltransferase</fullName>
    </submittedName>
</protein>
<reference evidence="2 3" key="1">
    <citation type="submission" date="2008-02" db="EMBL/GenBank/DDBJ databases">
        <title>Complete sequence of Shewanella woodyi ATCC 51908.</title>
        <authorList>
            <consortium name="US DOE Joint Genome Institute"/>
            <person name="Copeland A."/>
            <person name="Lucas S."/>
            <person name="Lapidus A."/>
            <person name="Glavina del Rio T."/>
            <person name="Dalin E."/>
            <person name="Tice H."/>
            <person name="Bruce D."/>
            <person name="Goodwin L."/>
            <person name="Pitluck S."/>
            <person name="Sims D."/>
            <person name="Brettin T."/>
            <person name="Detter J.C."/>
            <person name="Han C."/>
            <person name="Kuske C.R."/>
            <person name="Schmutz J."/>
            <person name="Larimer F."/>
            <person name="Land M."/>
            <person name="Hauser L."/>
            <person name="Kyrpides N."/>
            <person name="Lykidis A."/>
            <person name="Zhao J.-S."/>
            <person name="Richardson P."/>
        </authorList>
    </citation>
    <scope>NUCLEOTIDE SEQUENCE [LARGE SCALE GENOMIC DNA]</scope>
    <source>
        <strain evidence="3">ATCC 51908 / MS32</strain>
    </source>
</reference>
<dbReference type="KEGG" id="swd:Swoo_1895"/>
<dbReference type="Proteomes" id="UP000002168">
    <property type="component" value="Chromosome"/>
</dbReference>
<dbReference type="HOGENOM" id="CLU_013985_1_0_6"/>
<dbReference type="InterPro" id="IPR016181">
    <property type="entry name" value="Acyl_CoA_acyltransferase"/>
</dbReference>
<keyword evidence="2" id="KW-0808">Transferase</keyword>
<dbReference type="PANTHER" id="PTHR43610">
    <property type="entry name" value="BLL6696 PROTEIN"/>
    <property type="match status" value="1"/>
</dbReference>
<dbReference type="AlphaFoldDB" id="B1KPM6"/>
<dbReference type="STRING" id="392500.Swoo_1895"/>
<organism evidence="2 3">
    <name type="scientific">Shewanella woodyi (strain ATCC 51908 / MS32)</name>
    <dbReference type="NCBI Taxonomy" id="392500"/>
    <lineage>
        <taxon>Bacteria</taxon>
        <taxon>Pseudomonadati</taxon>
        <taxon>Pseudomonadota</taxon>
        <taxon>Gammaproteobacteria</taxon>
        <taxon>Alteromonadales</taxon>
        <taxon>Shewanellaceae</taxon>
        <taxon>Shewanella</taxon>
    </lineage>
</organism>
<evidence type="ECO:0000313" key="3">
    <source>
        <dbReference type="Proteomes" id="UP000002168"/>
    </source>
</evidence>
<keyword evidence="3" id="KW-1185">Reference proteome</keyword>
<gene>
    <name evidence="2" type="ordered locus">Swoo_1895</name>
</gene>
<feature type="domain" description="N-acetyltransferase" evidence="1">
    <location>
        <begin position="16"/>
        <end position="154"/>
    </location>
</feature>